<feature type="transmembrane region" description="Helical" evidence="6">
    <location>
        <begin position="81"/>
        <end position="99"/>
    </location>
</feature>
<feature type="transmembrane region" description="Helical" evidence="6">
    <location>
        <begin position="40"/>
        <end position="60"/>
    </location>
</feature>
<feature type="region of interest" description="Disordered" evidence="5">
    <location>
        <begin position="533"/>
        <end position="558"/>
    </location>
</feature>
<feature type="transmembrane region" description="Helical" evidence="6">
    <location>
        <begin position="111"/>
        <end position="129"/>
    </location>
</feature>
<feature type="transmembrane region" description="Helical" evidence="6">
    <location>
        <begin position="345"/>
        <end position="365"/>
    </location>
</feature>
<dbReference type="SUPFAM" id="SSF103473">
    <property type="entry name" value="MFS general substrate transporter"/>
    <property type="match status" value="1"/>
</dbReference>
<dbReference type="PRINTS" id="PR01036">
    <property type="entry name" value="TCRTETB"/>
</dbReference>
<dbReference type="GeneID" id="54411512"/>
<dbReference type="Gene3D" id="1.20.1720.10">
    <property type="entry name" value="Multidrug resistance protein D"/>
    <property type="match status" value="1"/>
</dbReference>
<feature type="compositionally biased region" description="Polar residues" evidence="5">
    <location>
        <begin position="23"/>
        <end position="32"/>
    </location>
</feature>
<feature type="transmembrane region" description="Helical" evidence="6">
    <location>
        <begin position="199"/>
        <end position="221"/>
    </location>
</feature>
<name>A0A6A5ZUT3_9PLEO</name>
<evidence type="ECO:0000259" key="7">
    <source>
        <dbReference type="PROSITE" id="PS50850"/>
    </source>
</evidence>
<dbReference type="AlphaFoldDB" id="A0A6A5ZUT3"/>
<dbReference type="FunFam" id="1.20.1720.10:FF:000012">
    <property type="entry name" value="MFS toxin efflux pump (AflT)"/>
    <property type="match status" value="1"/>
</dbReference>
<feature type="domain" description="Major facilitator superfamily (MFS) profile" evidence="7">
    <location>
        <begin position="46"/>
        <end position="532"/>
    </location>
</feature>
<feature type="transmembrane region" description="Helical" evidence="6">
    <location>
        <begin position="271"/>
        <end position="292"/>
    </location>
</feature>
<feature type="transmembrane region" description="Helical" evidence="6">
    <location>
        <begin position="172"/>
        <end position="192"/>
    </location>
</feature>
<dbReference type="FunFam" id="1.20.1250.20:FF:000196">
    <property type="entry name" value="MFS toxin efflux pump (AflT)"/>
    <property type="match status" value="1"/>
</dbReference>
<comment type="subcellular location">
    <subcellularLocation>
        <location evidence="1">Membrane</location>
        <topology evidence="1">Multi-pass membrane protein</topology>
    </subcellularLocation>
</comment>
<reference evidence="8" key="1">
    <citation type="journal article" date="2020" name="Stud. Mycol.">
        <title>101 Dothideomycetes genomes: a test case for predicting lifestyles and emergence of pathogens.</title>
        <authorList>
            <person name="Haridas S."/>
            <person name="Albert R."/>
            <person name="Binder M."/>
            <person name="Bloem J."/>
            <person name="Labutti K."/>
            <person name="Salamov A."/>
            <person name="Andreopoulos B."/>
            <person name="Baker S."/>
            <person name="Barry K."/>
            <person name="Bills G."/>
            <person name="Bluhm B."/>
            <person name="Cannon C."/>
            <person name="Castanera R."/>
            <person name="Culley D."/>
            <person name="Daum C."/>
            <person name="Ezra D."/>
            <person name="Gonzalez J."/>
            <person name="Henrissat B."/>
            <person name="Kuo A."/>
            <person name="Liang C."/>
            <person name="Lipzen A."/>
            <person name="Lutzoni F."/>
            <person name="Magnuson J."/>
            <person name="Mondo S."/>
            <person name="Nolan M."/>
            <person name="Ohm R."/>
            <person name="Pangilinan J."/>
            <person name="Park H.-J."/>
            <person name="Ramirez L."/>
            <person name="Alfaro M."/>
            <person name="Sun H."/>
            <person name="Tritt A."/>
            <person name="Yoshinaga Y."/>
            <person name="Zwiers L.-H."/>
            <person name="Turgeon B."/>
            <person name="Goodwin S."/>
            <person name="Spatafora J."/>
            <person name="Crous P."/>
            <person name="Grigoriev I."/>
        </authorList>
    </citation>
    <scope>NUCLEOTIDE SEQUENCE</scope>
    <source>
        <strain evidence="8">CBS 119687</strain>
    </source>
</reference>
<dbReference type="OrthoDB" id="10021397at2759"/>
<keyword evidence="9" id="KW-1185">Reference proteome</keyword>
<feature type="transmembrane region" description="Helical" evidence="6">
    <location>
        <begin position="241"/>
        <end position="259"/>
    </location>
</feature>
<keyword evidence="2 6" id="KW-0812">Transmembrane</keyword>
<evidence type="ECO:0000256" key="6">
    <source>
        <dbReference type="SAM" id="Phobius"/>
    </source>
</evidence>
<feature type="transmembrane region" description="Helical" evidence="6">
    <location>
        <begin position="435"/>
        <end position="459"/>
    </location>
</feature>
<dbReference type="GO" id="GO:0005886">
    <property type="term" value="C:plasma membrane"/>
    <property type="evidence" value="ECO:0007669"/>
    <property type="project" value="TreeGrafter"/>
</dbReference>
<dbReference type="RefSeq" id="XP_033517876.1">
    <property type="nucleotide sequence ID" value="XM_033671080.1"/>
</dbReference>
<dbReference type="Gene3D" id="1.20.1250.20">
    <property type="entry name" value="MFS general substrate transporter like domains"/>
    <property type="match status" value="1"/>
</dbReference>
<feature type="transmembrane region" description="Helical" evidence="6">
    <location>
        <begin position="402"/>
        <end position="423"/>
    </location>
</feature>
<feature type="region of interest" description="Disordered" evidence="5">
    <location>
        <begin position="1"/>
        <end position="32"/>
    </location>
</feature>
<evidence type="ECO:0000313" key="9">
    <source>
        <dbReference type="Proteomes" id="UP000799771"/>
    </source>
</evidence>
<dbReference type="InterPro" id="IPR036259">
    <property type="entry name" value="MFS_trans_sf"/>
</dbReference>
<evidence type="ECO:0000256" key="4">
    <source>
        <dbReference type="ARBA" id="ARBA00023136"/>
    </source>
</evidence>
<dbReference type="InterPro" id="IPR020846">
    <property type="entry name" value="MFS_dom"/>
</dbReference>
<feature type="transmembrane region" description="Helical" evidence="6">
    <location>
        <begin position="312"/>
        <end position="333"/>
    </location>
</feature>
<feature type="compositionally biased region" description="Polar residues" evidence="5">
    <location>
        <begin position="1"/>
        <end position="11"/>
    </location>
</feature>
<dbReference type="CDD" id="cd17502">
    <property type="entry name" value="MFS_Azr1_MDR_like"/>
    <property type="match status" value="1"/>
</dbReference>
<dbReference type="PANTHER" id="PTHR23501">
    <property type="entry name" value="MAJOR FACILITATOR SUPERFAMILY"/>
    <property type="match status" value="1"/>
</dbReference>
<dbReference type="InterPro" id="IPR011701">
    <property type="entry name" value="MFS"/>
</dbReference>
<proteinExistence type="predicted"/>
<keyword evidence="4 6" id="KW-0472">Membrane</keyword>
<dbReference type="Proteomes" id="UP000799771">
    <property type="component" value="Unassembled WGS sequence"/>
</dbReference>
<dbReference type="PROSITE" id="PS50850">
    <property type="entry name" value="MFS"/>
    <property type="match status" value="1"/>
</dbReference>
<keyword evidence="3 6" id="KW-1133">Transmembrane helix</keyword>
<evidence type="ECO:0000256" key="5">
    <source>
        <dbReference type="SAM" id="MobiDB-lite"/>
    </source>
</evidence>
<dbReference type="Pfam" id="PF07690">
    <property type="entry name" value="MFS_1"/>
    <property type="match status" value="1"/>
</dbReference>
<dbReference type="PANTHER" id="PTHR23501:SF153">
    <property type="entry name" value="AFLATOXIN EFFLUX PUMP, PUTATIVE-RELATED"/>
    <property type="match status" value="1"/>
</dbReference>
<dbReference type="GO" id="GO:0022857">
    <property type="term" value="F:transmembrane transporter activity"/>
    <property type="evidence" value="ECO:0007669"/>
    <property type="project" value="InterPro"/>
</dbReference>
<accession>A0A6A5ZUT3</accession>
<organism evidence="8 9">
    <name type="scientific">Dothidotthia symphoricarpi CBS 119687</name>
    <dbReference type="NCBI Taxonomy" id="1392245"/>
    <lineage>
        <taxon>Eukaryota</taxon>
        <taxon>Fungi</taxon>
        <taxon>Dikarya</taxon>
        <taxon>Ascomycota</taxon>
        <taxon>Pezizomycotina</taxon>
        <taxon>Dothideomycetes</taxon>
        <taxon>Pleosporomycetidae</taxon>
        <taxon>Pleosporales</taxon>
        <taxon>Dothidotthiaceae</taxon>
        <taxon>Dothidotthia</taxon>
    </lineage>
</organism>
<evidence type="ECO:0000256" key="1">
    <source>
        <dbReference type="ARBA" id="ARBA00004141"/>
    </source>
</evidence>
<evidence type="ECO:0000256" key="3">
    <source>
        <dbReference type="ARBA" id="ARBA00022989"/>
    </source>
</evidence>
<feature type="transmembrane region" description="Helical" evidence="6">
    <location>
        <begin position="141"/>
        <end position="160"/>
    </location>
</feature>
<gene>
    <name evidence="8" type="ORF">P153DRAFT_391572</name>
</gene>
<protein>
    <submittedName>
        <fullName evidence="8">MFS general substrate transporter</fullName>
    </submittedName>
</protein>
<feature type="transmembrane region" description="Helical" evidence="6">
    <location>
        <begin position="371"/>
        <end position="393"/>
    </location>
</feature>
<dbReference type="EMBL" id="ML977527">
    <property type="protein sequence ID" value="KAF2123482.1"/>
    <property type="molecule type" value="Genomic_DNA"/>
</dbReference>
<sequence>MTSPSPNQHGISTPPPLTEKSPQDMSSDTNPSEAFQKQQLTTILLLTATSLMAMFLIALDRTIVTTAIPNITDEFTSLPDIGWYASAYLIASGASQLLFGKIYSLYNVKTVLLLSILLFEVGSAVCGAAPSSVVFITGRAVAGVGAAGILAGSVVTITRVVPLEKQPGMNGLLGAVFGVAIILGPLVGGALTSNTSWRWCFYVNLPVGGAVMLVRAFTIKVPNSKTVSLSWTEKLWQLDPLGALCLVPGVICLVLALQWGGQAYAWDSGRVIALLTVTSILLVSFVAVQIYFPKTAMVPPRLLKQRSVVAGLWQMSFVGAGMYVIIYYLPVWFQTVKGDSAVKAGIKLLPLMLSMLIASILFGAVTQKLGYYTPVGILGAAIMAIGAGLFVLLEVDTGHAKWIGYQVVFGFGMGLAMQTPTIAVQTVLSSRDVPIGMALLFFGQLVGGAIGVPIATNILSVQLLSKLARVSGFDKSLVTSGGVTGLISSLPVEMKPAVLEAYNAALQDVFKVGAVLTALAFLGAAGLEWRSTREGAVRSPPADEEKDGEVVETSATMF</sequence>
<evidence type="ECO:0000313" key="8">
    <source>
        <dbReference type="EMBL" id="KAF2123482.1"/>
    </source>
</evidence>
<evidence type="ECO:0000256" key="2">
    <source>
        <dbReference type="ARBA" id="ARBA00022692"/>
    </source>
</evidence>